<name>A0A941EET0_9ACTN</name>
<keyword evidence="3" id="KW-0804">Transcription</keyword>
<dbReference type="InterPro" id="IPR009057">
    <property type="entry name" value="Homeodomain-like_sf"/>
</dbReference>
<evidence type="ECO:0000256" key="4">
    <source>
        <dbReference type="PROSITE-ProRule" id="PRU00335"/>
    </source>
</evidence>
<dbReference type="GO" id="GO:0000976">
    <property type="term" value="F:transcription cis-regulatory region binding"/>
    <property type="evidence" value="ECO:0007669"/>
    <property type="project" value="TreeGrafter"/>
</dbReference>
<dbReference type="InterPro" id="IPR001647">
    <property type="entry name" value="HTH_TetR"/>
</dbReference>
<dbReference type="SUPFAM" id="SSF46689">
    <property type="entry name" value="Homeodomain-like"/>
    <property type="match status" value="1"/>
</dbReference>
<dbReference type="GO" id="GO:0003700">
    <property type="term" value="F:DNA-binding transcription factor activity"/>
    <property type="evidence" value="ECO:0007669"/>
    <property type="project" value="TreeGrafter"/>
</dbReference>
<feature type="DNA-binding region" description="H-T-H motif" evidence="4">
    <location>
        <begin position="67"/>
        <end position="86"/>
    </location>
</feature>
<dbReference type="Proteomes" id="UP000676325">
    <property type="component" value="Unassembled WGS sequence"/>
</dbReference>
<keyword evidence="2 4" id="KW-0238">DNA-binding</keyword>
<sequence length="260" mass="28267">MAISTMAASGGKLAIQLPGGRDGRDPERAIKRGPSRLPRELILATQRDRLYDGLVRTVAEHGYANATVTEICRAAGVTRPAFYEHFDGKEAAFLAAYTQGTDMLLGVLEKEYREGSDDWYSAVWRHLERLLEILAGTPAFAEAAIVEIEMVGPEARRKRAELLHRFRGFFSGAPELPKEVNRMTVIDTVIGGVYTAVYQRVVVGRAAELPGLLPSLAYYVLTPFGLALPPKTGPAPAGGVRYPRAAPASSMPLFLTPDQA</sequence>
<dbReference type="Pfam" id="PF00440">
    <property type="entry name" value="TetR_N"/>
    <property type="match status" value="1"/>
</dbReference>
<evidence type="ECO:0000313" key="6">
    <source>
        <dbReference type="EMBL" id="MBR7827739.1"/>
    </source>
</evidence>
<dbReference type="PROSITE" id="PS50977">
    <property type="entry name" value="HTH_TETR_2"/>
    <property type="match status" value="1"/>
</dbReference>
<dbReference type="AlphaFoldDB" id="A0A941EET0"/>
<keyword evidence="1" id="KW-0805">Transcription regulation</keyword>
<proteinExistence type="predicted"/>
<accession>A0A941EET0</accession>
<feature type="domain" description="HTH tetR-type" evidence="5">
    <location>
        <begin position="44"/>
        <end position="104"/>
    </location>
</feature>
<evidence type="ECO:0000256" key="3">
    <source>
        <dbReference type="ARBA" id="ARBA00023163"/>
    </source>
</evidence>
<protein>
    <submittedName>
        <fullName evidence="6">TetR/AcrR family transcriptional regulator</fullName>
    </submittedName>
</protein>
<dbReference type="Gene3D" id="1.10.357.10">
    <property type="entry name" value="Tetracycline Repressor, domain 2"/>
    <property type="match status" value="1"/>
</dbReference>
<dbReference type="RefSeq" id="WP_212518881.1">
    <property type="nucleotide sequence ID" value="NZ_JAGSOH010000041.1"/>
</dbReference>
<evidence type="ECO:0000313" key="7">
    <source>
        <dbReference type="Proteomes" id="UP000676325"/>
    </source>
</evidence>
<dbReference type="PRINTS" id="PR00455">
    <property type="entry name" value="HTHTETR"/>
</dbReference>
<reference evidence="6" key="1">
    <citation type="submission" date="2021-04" db="EMBL/GenBank/DDBJ databases">
        <title>Genome based classification of Actinospica acidithermotolerans sp. nov., an actinobacterium isolated from an Indonesian hot spring.</title>
        <authorList>
            <person name="Kusuma A.B."/>
            <person name="Putra K.E."/>
            <person name="Nafisah S."/>
            <person name="Loh J."/>
            <person name="Nouioui I."/>
            <person name="Goodfellow M."/>
        </authorList>
    </citation>
    <scope>NUCLEOTIDE SEQUENCE</scope>
    <source>
        <strain evidence="6">MGRD01-02</strain>
    </source>
</reference>
<evidence type="ECO:0000256" key="1">
    <source>
        <dbReference type="ARBA" id="ARBA00023015"/>
    </source>
</evidence>
<comment type="caution">
    <text evidence="6">The sequence shown here is derived from an EMBL/GenBank/DDBJ whole genome shotgun (WGS) entry which is preliminary data.</text>
</comment>
<dbReference type="InterPro" id="IPR050109">
    <property type="entry name" value="HTH-type_TetR-like_transc_reg"/>
</dbReference>
<dbReference type="PANTHER" id="PTHR30055">
    <property type="entry name" value="HTH-TYPE TRANSCRIPTIONAL REGULATOR RUTR"/>
    <property type="match status" value="1"/>
</dbReference>
<gene>
    <name evidence="6" type="ORF">KDK95_15575</name>
</gene>
<keyword evidence="7" id="KW-1185">Reference proteome</keyword>
<evidence type="ECO:0000256" key="2">
    <source>
        <dbReference type="ARBA" id="ARBA00023125"/>
    </source>
</evidence>
<dbReference type="PANTHER" id="PTHR30055:SF234">
    <property type="entry name" value="HTH-TYPE TRANSCRIPTIONAL REGULATOR BETI"/>
    <property type="match status" value="1"/>
</dbReference>
<evidence type="ECO:0000259" key="5">
    <source>
        <dbReference type="PROSITE" id="PS50977"/>
    </source>
</evidence>
<dbReference type="EMBL" id="JAGSOH010000041">
    <property type="protein sequence ID" value="MBR7827739.1"/>
    <property type="molecule type" value="Genomic_DNA"/>
</dbReference>
<organism evidence="6 7">
    <name type="scientific">Actinospica acidithermotolerans</name>
    <dbReference type="NCBI Taxonomy" id="2828514"/>
    <lineage>
        <taxon>Bacteria</taxon>
        <taxon>Bacillati</taxon>
        <taxon>Actinomycetota</taxon>
        <taxon>Actinomycetes</taxon>
        <taxon>Catenulisporales</taxon>
        <taxon>Actinospicaceae</taxon>
        <taxon>Actinospica</taxon>
    </lineage>
</organism>